<dbReference type="Proteomes" id="UP000000305">
    <property type="component" value="Unassembled WGS sequence"/>
</dbReference>
<sequence length="235" mass="27202">MSQVDEADVSRLIEEKEEEENSRKRKAEEEARNEEKNEEEKQKELIEEEKLLMEKQQELIKGKKEVDEKLKKIQDAKFEEKRQEALKKKEESQKRKKAEEEIEKIYDPEFQAQKVLRQLLSIQLTAWKAAQIAQEQVEAANKAVVSARENYHMLCVKRAQVEKAMGITPRHQTRAENMPKAPLEGANSSNTEKTKDLPTGVEQPRPLIITHPSSSTEVVVVEEETQHPQPPSNKQ</sequence>
<evidence type="ECO:0000313" key="3">
    <source>
        <dbReference type="Proteomes" id="UP000000305"/>
    </source>
</evidence>
<accession>E9HZY5</accession>
<keyword evidence="3" id="KW-1185">Reference proteome</keyword>
<feature type="region of interest" description="Disordered" evidence="1">
    <location>
        <begin position="170"/>
        <end position="235"/>
    </location>
</feature>
<protein>
    <submittedName>
        <fullName evidence="2">Uncharacterized protein</fullName>
    </submittedName>
</protein>
<feature type="region of interest" description="Disordered" evidence="1">
    <location>
        <begin position="1"/>
        <end position="43"/>
    </location>
</feature>
<feature type="compositionally biased region" description="Low complexity" evidence="1">
    <location>
        <begin position="210"/>
        <end position="219"/>
    </location>
</feature>
<gene>
    <name evidence="2" type="ORF">DAPPUDRAFT_119964</name>
</gene>
<evidence type="ECO:0000313" key="2">
    <source>
        <dbReference type="EMBL" id="EFX62695.1"/>
    </source>
</evidence>
<organism evidence="2 3">
    <name type="scientific">Daphnia pulex</name>
    <name type="common">Water flea</name>
    <dbReference type="NCBI Taxonomy" id="6669"/>
    <lineage>
        <taxon>Eukaryota</taxon>
        <taxon>Metazoa</taxon>
        <taxon>Ecdysozoa</taxon>
        <taxon>Arthropoda</taxon>
        <taxon>Crustacea</taxon>
        <taxon>Branchiopoda</taxon>
        <taxon>Diplostraca</taxon>
        <taxon>Cladocera</taxon>
        <taxon>Anomopoda</taxon>
        <taxon>Daphniidae</taxon>
        <taxon>Daphnia</taxon>
    </lineage>
</organism>
<dbReference type="EMBL" id="GL733434">
    <property type="protein sequence ID" value="EFX62695.1"/>
    <property type="molecule type" value="Genomic_DNA"/>
</dbReference>
<dbReference type="KEGG" id="dpx:DAPPUDRAFT_119964"/>
<proteinExistence type="predicted"/>
<evidence type="ECO:0000256" key="1">
    <source>
        <dbReference type="SAM" id="MobiDB-lite"/>
    </source>
</evidence>
<feature type="compositionally biased region" description="Basic and acidic residues" evidence="1">
    <location>
        <begin position="26"/>
        <end position="43"/>
    </location>
</feature>
<dbReference type="STRING" id="6669.E9HZY5"/>
<dbReference type="HOGENOM" id="CLU_1181242_0_0_1"/>
<reference evidence="2 3" key="1">
    <citation type="journal article" date="2011" name="Science">
        <title>The ecoresponsive genome of Daphnia pulex.</title>
        <authorList>
            <person name="Colbourne J.K."/>
            <person name="Pfrender M.E."/>
            <person name="Gilbert D."/>
            <person name="Thomas W.K."/>
            <person name="Tucker A."/>
            <person name="Oakley T.H."/>
            <person name="Tokishita S."/>
            <person name="Aerts A."/>
            <person name="Arnold G.J."/>
            <person name="Basu M.K."/>
            <person name="Bauer D.J."/>
            <person name="Caceres C.E."/>
            <person name="Carmel L."/>
            <person name="Casola C."/>
            <person name="Choi J.H."/>
            <person name="Detter J.C."/>
            <person name="Dong Q."/>
            <person name="Dusheyko S."/>
            <person name="Eads B.D."/>
            <person name="Frohlich T."/>
            <person name="Geiler-Samerotte K.A."/>
            <person name="Gerlach D."/>
            <person name="Hatcher P."/>
            <person name="Jogdeo S."/>
            <person name="Krijgsveld J."/>
            <person name="Kriventseva E.V."/>
            <person name="Kultz D."/>
            <person name="Laforsch C."/>
            <person name="Lindquist E."/>
            <person name="Lopez J."/>
            <person name="Manak J.R."/>
            <person name="Muller J."/>
            <person name="Pangilinan J."/>
            <person name="Patwardhan R.P."/>
            <person name="Pitluck S."/>
            <person name="Pritham E.J."/>
            <person name="Rechtsteiner A."/>
            <person name="Rho M."/>
            <person name="Rogozin I.B."/>
            <person name="Sakarya O."/>
            <person name="Salamov A."/>
            <person name="Schaack S."/>
            <person name="Shapiro H."/>
            <person name="Shiga Y."/>
            <person name="Skalitzky C."/>
            <person name="Smith Z."/>
            <person name="Souvorov A."/>
            <person name="Sung W."/>
            <person name="Tang Z."/>
            <person name="Tsuchiya D."/>
            <person name="Tu H."/>
            <person name="Vos H."/>
            <person name="Wang M."/>
            <person name="Wolf Y.I."/>
            <person name="Yamagata H."/>
            <person name="Yamada T."/>
            <person name="Ye Y."/>
            <person name="Shaw J.R."/>
            <person name="Andrews J."/>
            <person name="Crease T.J."/>
            <person name="Tang H."/>
            <person name="Lucas S.M."/>
            <person name="Robertson H.M."/>
            <person name="Bork P."/>
            <person name="Koonin E.V."/>
            <person name="Zdobnov E.M."/>
            <person name="Grigoriev I.V."/>
            <person name="Lynch M."/>
            <person name="Boore J.L."/>
        </authorList>
    </citation>
    <scope>NUCLEOTIDE SEQUENCE [LARGE SCALE GENOMIC DNA]</scope>
</reference>
<name>E9HZY5_DAPPU</name>
<dbReference type="InParanoid" id="E9HZY5"/>
<dbReference type="AlphaFoldDB" id="E9HZY5"/>